<keyword evidence="1" id="KW-0812">Transmembrane</keyword>
<name>A0A3L7CPS0_GEOSE</name>
<dbReference type="NCBIfam" id="TIGR03721">
    <property type="entry name" value="exospore_TM"/>
    <property type="match status" value="1"/>
</dbReference>
<dbReference type="EMBL" id="RCTJ01000063">
    <property type="protein sequence ID" value="RLQ13189.1"/>
    <property type="molecule type" value="Genomic_DNA"/>
</dbReference>
<evidence type="ECO:0000256" key="1">
    <source>
        <dbReference type="SAM" id="Phobius"/>
    </source>
</evidence>
<reference evidence="2 3" key="1">
    <citation type="submission" date="2018-10" db="EMBL/GenBank/DDBJ databases">
        <title>Geobacillus stearothermophilus in processing lines of powdered infant formula.</title>
        <authorList>
            <person name="Rhee M.S."/>
            <person name="Choi I.-G."/>
            <person name="Cho T.J."/>
            <person name="Park B."/>
        </authorList>
    </citation>
    <scope>NUCLEOTIDE SEQUENCE [LARGE SCALE GENOMIC DNA]</scope>
    <source>
        <strain evidence="2 3">FHS-PPGT130</strain>
    </source>
</reference>
<feature type="transmembrane region" description="Helical" evidence="1">
    <location>
        <begin position="89"/>
        <end position="116"/>
    </location>
</feature>
<sequence length="117" mass="11752">MRSCVLQGSGIIIAVAANFSATTGTALLGTATIRAQLYIATSPSSNVFSPIPGTLITLTPSITFPISLAQNDSGIITGLNVPVNTGDRLLMAFFITTSGLSIAASVMGYASAGVAIS</sequence>
<protein>
    <recommendedName>
        <fullName evidence="4">BclB domain-containing protein</fullName>
    </recommendedName>
</protein>
<evidence type="ECO:0000313" key="2">
    <source>
        <dbReference type="EMBL" id="RLQ13189.1"/>
    </source>
</evidence>
<keyword evidence="1" id="KW-1133">Transmembrane helix</keyword>
<keyword evidence="1" id="KW-0472">Membrane</keyword>
<organism evidence="2 3">
    <name type="scientific">Geobacillus stearothermophilus</name>
    <name type="common">Bacillus stearothermophilus</name>
    <dbReference type="NCBI Taxonomy" id="1422"/>
    <lineage>
        <taxon>Bacteria</taxon>
        <taxon>Bacillati</taxon>
        <taxon>Bacillota</taxon>
        <taxon>Bacilli</taxon>
        <taxon>Bacillales</taxon>
        <taxon>Anoxybacillaceae</taxon>
        <taxon>Geobacillus</taxon>
    </lineage>
</organism>
<dbReference type="Proteomes" id="UP000266922">
    <property type="component" value="Unassembled WGS sequence"/>
</dbReference>
<dbReference type="InterPro" id="IPR021210">
    <property type="entry name" value="Exosporium_BclB"/>
</dbReference>
<gene>
    <name evidence="2" type="ORF">D9548_13110</name>
</gene>
<proteinExistence type="predicted"/>
<dbReference type="RefSeq" id="WP_121650144.1">
    <property type="nucleotide sequence ID" value="NZ_RCTI01000061.1"/>
</dbReference>
<evidence type="ECO:0000313" key="3">
    <source>
        <dbReference type="Proteomes" id="UP000266922"/>
    </source>
</evidence>
<dbReference type="AlphaFoldDB" id="A0A3L7CPS0"/>
<evidence type="ECO:0008006" key="4">
    <source>
        <dbReference type="Google" id="ProtNLM"/>
    </source>
</evidence>
<accession>A0A3L7CPS0</accession>
<comment type="caution">
    <text evidence="2">The sequence shown here is derived from an EMBL/GenBank/DDBJ whole genome shotgun (WGS) entry which is preliminary data.</text>
</comment>